<accession>A0AAV7EYN9</accession>
<comment type="caution">
    <text evidence="2">The sequence shown here is derived from an EMBL/GenBank/DDBJ whole genome shotgun (WGS) entry which is preliminary data.</text>
</comment>
<feature type="region of interest" description="Disordered" evidence="1">
    <location>
        <begin position="117"/>
        <end position="203"/>
    </location>
</feature>
<feature type="compositionally biased region" description="Basic and acidic residues" evidence="1">
    <location>
        <begin position="145"/>
        <end position="154"/>
    </location>
</feature>
<proteinExistence type="predicted"/>
<organism evidence="2 3">
    <name type="scientific">Aristolochia fimbriata</name>
    <name type="common">White veined hardy Dutchman's pipe vine</name>
    <dbReference type="NCBI Taxonomy" id="158543"/>
    <lineage>
        <taxon>Eukaryota</taxon>
        <taxon>Viridiplantae</taxon>
        <taxon>Streptophyta</taxon>
        <taxon>Embryophyta</taxon>
        <taxon>Tracheophyta</taxon>
        <taxon>Spermatophyta</taxon>
        <taxon>Magnoliopsida</taxon>
        <taxon>Magnoliidae</taxon>
        <taxon>Piperales</taxon>
        <taxon>Aristolochiaceae</taxon>
        <taxon>Aristolochia</taxon>
    </lineage>
</organism>
<keyword evidence="3" id="KW-1185">Reference proteome</keyword>
<evidence type="ECO:0000313" key="2">
    <source>
        <dbReference type="EMBL" id="KAG9454020.1"/>
    </source>
</evidence>
<reference evidence="2 3" key="1">
    <citation type="submission" date="2021-07" db="EMBL/GenBank/DDBJ databases">
        <title>The Aristolochia fimbriata genome: insights into angiosperm evolution, floral development and chemical biosynthesis.</title>
        <authorList>
            <person name="Jiao Y."/>
        </authorList>
    </citation>
    <scope>NUCLEOTIDE SEQUENCE [LARGE SCALE GENOMIC DNA]</scope>
    <source>
        <strain evidence="2">IBCAS-2021</strain>
        <tissue evidence="2">Leaf</tissue>
    </source>
</reference>
<dbReference type="Proteomes" id="UP000825729">
    <property type="component" value="Unassembled WGS sequence"/>
</dbReference>
<dbReference type="EMBL" id="JAINDJ010000003">
    <property type="protein sequence ID" value="KAG9454020.1"/>
    <property type="molecule type" value="Genomic_DNA"/>
</dbReference>
<evidence type="ECO:0000313" key="3">
    <source>
        <dbReference type="Proteomes" id="UP000825729"/>
    </source>
</evidence>
<dbReference type="AlphaFoldDB" id="A0AAV7EYN9"/>
<protein>
    <submittedName>
        <fullName evidence="2">Uncharacterized protein</fullName>
    </submittedName>
</protein>
<sequence length="203" mass="22175">MSHAEEPSAVHRRFALATNLHLQCNRGRSRHQKPRMSRAEESCRTQRGIVTEKNDCTKIRSSEAATQAEYGTRGHKLAATGIALAVQLSPQLRGAGDQEEQARRGCTHGAIVKKETKVALKAGDKGRDEGRDGSHTRRATKVALKARDDGRTGCRDGSYAMQSDEGRSEGPKEKSHNGAHTERQKSRLAAPSPERNASEGRTL</sequence>
<evidence type="ECO:0000256" key="1">
    <source>
        <dbReference type="SAM" id="MobiDB-lite"/>
    </source>
</evidence>
<feature type="compositionally biased region" description="Basic and acidic residues" evidence="1">
    <location>
        <begin position="164"/>
        <end position="185"/>
    </location>
</feature>
<feature type="compositionally biased region" description="Basic and acidic residues" evidence="1">
    <location>
        <begin position="117"/>
        <end position="135"/>
    </location>
</feature>
<gene>
    <name evidence="2" type="ORF">H6P81_006924</name>
</gene>
<name>A0AAV7EYN9_ARIFI</name>